<sequence>MSKLMEIIDKSPDFKNGTCSFKFLDTTFNQLTRKIGSKEGANFTTAKAGDILSKELLQTLNTKQIALKDKILKWQDEINKWVTDKNTNKNINANLMNYIFTSVVDYTSKYVPGETLADYYLLSEVVSAEKELYEFTSYYTTQYIIYLQNILKEWSKDKLYFSCIKKVYGTVYFNFDIEEWKLTDAAGLVTTTEGGGKARTIRVSGFENMKLGEHKRVTYYAYYSTSSNPQVIYKGYVYFNIRRLALGSEKDDGKFDFWLSSWAGEGLVSHYSEMKVEEYTGKHSPHFDAEPKDLNINWVKTRVLL</sequence>
<evidence type="ECO:0000313" key="1">
    <source>
        <dbReference type="EMBL" id="AVQ19399.1"/>
    </source>
</evidence>
<accession>A0ABM6TY85</accession>
<dbReference type="GeneID" id="62763857"/>
<evidence type="ECO:0000313" key="2">
    <source>
        <dbReference type="Proteomes" id="UP000240258"/>
    </source>
</evidence>
<gene>
    <name evidence="1" type="ORF">C4N19_09965</name>
</gene>
<name>A0ABM6TY85_FUSMR</name>
<keyword evidence="2" id="KW-1185">Reference proteome</keyword>
<dbReference type="Proteomes" id="UP000240258">
    <property type="component" value="Chromosome"/>
</dbReference>
<proteinExistence type="predicted"/>
<reference evidence="2" key="1">
    <citation type="journal article" date="2018" name="MSphere">
        <title>Fusobacterium Genomics Using MinION and Illumina Sequencing Enables Genome Completion and Correction.</title>
        <authorList>
            <person name="Todd S.M."/>
            <person name="Settlage R.E."/>
            <person name="Lahmers K.K."/>
            <person name="Slade D.J."/>
        </authorList>
    </citation>
    <scope>NUCLEOTIDE SEQUENCE [LARGE SCALE GENOMIC DNA]</scope>
    <source>
        <strain evidence="2">ATCC 9817</strain>
    </source>
</reference>
<dbReference type="RefSeq" id="WP_005885332.1">
    <property type="nucleotide sequence ID" value="NZ_CP028102.1"/>
</dbReference>
<dbReference type="EMBL" id="CP028102">
    <property type="protein sequence ID" value="AVQ19399.1"/>
    <property type="molecule type" value="Genomic_DNA"/>
</dbReference>
<protein>
    <submittedName>
        <fullName evidence="1">Uncharacterized protein</fullName>
    </submittedName>
</protein>
<organism evidence="1 2">
    <name type="scientific">Fusobacterium mortiferum ATCC 9817</name>
    <dbReference type="NCBI Taxonomy" id="469616"/>
    <lineage>
        <taxon>Bacteria</taxon>
        <taxon>Fusobacteriati</taxon>
        <taxon>Fusobacteriota</taxon>
        <taxon>Fusobacteriia</taxon>
        <taxon>Fusobacteriales</taxon>
        <taxon>Fusobacteriaceae</taxon>
        <taxon>Fusobacterium</taxon>
    </lineage>
</organism>